<protein>
    <submittedName>
        <fullName evidence="3">Phosphotransferase</fullName>
    </submittedName>
</protein>
<gene>
    <name evidence="3" type="ORF">KRR39_07980</name>
</gene>
<evidence type="ECO:0000313" key="3">
    <source>
        <dbReference type="EMBL" id="QWZ09666.1"/>
    </source>
</evidence>
<evidence type="ECO:0000256" key="1">
    <source>
        <dbReference type="SAM" id="MobiDB-lite"/>
    </source>
</evidence>
<name>A0A975Y1M5_9ACTN</name>
<dbReference type="EMBL" id="CP077062">
    <property type="protein sequence ID" value="QWZ09666.1"/>
    <property type="molecule type" value="Genomic_DNA"/>
</dbReference>
<dbReference type="AlphaFoldDB" id="A0A975Y1M5"/>
<keyword evidence="4" id="KW-1185">Reference proteome</keyword>
<evidence type="ECO:0000259" key="2">
    <source>
        <dbReference type="Pfam" id="PF01636"/>
    </source>
</evidence>
<proteinExistence type="predicted"/>
<dbReference type="Pfam" id="PF01636">
    <property type="entry name" value="APH"/>
    <property type="match status" value="1"/>
</dbReference>
<feature type="compositionally biased region" description="Polar residues" evidence="1">
    <location>
        <begin position="1"/>
        <end position="15"/>
    </location>
</feature>
<evidence type="ECO:0000313" key="4">
    <source>
        <dbReference type="Proteomes" id="UP000683575"/>
    </source>
</evidence>
<feature type="compositionally biased region" description="Polar residues" evidence="1">
    <location>
        <begin position="83"/>
        <end position="95"/>
    </location>
</feature>
<feature type="region of interest" description="Disordered" evidence="1">
    <location>
        <begin position="1"/>
        <end position="25"/>
    </location>
</feature>
<dbReference type="InterPro" id="IPR002575">
    <property type="entry name" value="Aminoglycoside_PTrfase"/>
</dbReference>
<feature type="domain" description="Aminoglycoside phosphotransferase" evidence="2">
    <location>
        <begin position="136"/>
        <end position="286"/>
    </location>
</feature>
<sequence length="340" mass="36848">MTVGARTSPSSTWSCGGSPRTHGSPRCLPWSTPGWLPVSCRRLSATCWGRRRETGCARRWSATSPRRAPRCASRSRSRETAHRPSSPSTSQTARPPTSGPATRHCGPRRSRHTGSGSPSRWQRTRSEECCGPARSPGTPLADAVEPDQLPEATASLGALLAAVHASSVPLTRDVVVDDLLVETHKKAAKLVRAHPPITSVVADVVTATTRRRGEARHERVRTLHGDFHLAQLVSSPRGPVLVDLDSMVHGPPEVDLAEFLVELALRELPARVKQAVAHGLLASYSRASGTEIDAALLETCAGVEFLHRCYRHLHRHSPGWQSALETDLGRHAEMTSLLRA</sequence>
<accession>A0A975Y1M5</accession>
<organism evidence="3 4">
    <name type="scientific">Nocardioides panacis</name>
    <dbReference type="NCBI Taxonomy" id="2849501"/>
    <lineage>
        <taxon>Bacteria</taxon>
        <taxon>Bacillati</taxon>
        <taxon>Actinomycetota</taxon>
        <taxon>Actinomycetes</taxon>
        <taxon>Propionibacteriales</taxon>
        <taxon>Nocardioidaceae</taxon>
        <taxon>Nocardioides</taxon>
    </lineage>
</organism>
<dbReference type="KEGG" id="nps:KRR39_07980"/>
<reference evidence="3" key="1">
    <citation type="submission" date="2021-06" db="EMBL/GenBank/DDBJ databases">
        <title>Complete genome sequence of Nocardioides sp. G188.</title>
        <authorList>
            <person name="Im W.-T."/>
        </authorList>
    </citation>
    <scope>NUCLEOTIDE SEQUENCE</scope>
    <source>
        <strain evidence="3">G188</strain>
    </source>
</reference>
<dbReference type="RefSeq" id="WP_216941512.1">
    <property type="nucleotide sequence ID" value="NZ_CP077062.1"/>
</dbReference>
<feature type="region of interest" description="Disordered" evidence="1">
    <location>
        <begin position="58"/>
        <end position="144"/>
    </location>
</feature>
<dbReference type="Proteomes" id="UP000683575">
    <property type="component" value="Chromosome"/>
</dbReference>